<dbReference type="Proteomes" id="UP000013307">
    <property type="component" value="Chromosome"/>
</dbReference>
<evidence type="ECO:0000256" key="1">
    <source>
        <dbReference type="ARBA" id="ARBA00023015"/>
    </source>
</evidence>
<reference evidence="5 6" key="1">
    <citation type="journal article" date="2013" name="Genome Announc.">
        <title>Complete Genome Sequence of the Thermophilic and Facultatively Chemolithoautotrophic Sulfate Reducer Archaeoglobus sulfaticallidus Strain PM70-1T.</title>
        <authorList>
            <person name="Stokke R."/>
            <person name="Hocking W.P."/>
            <person name="Steinsbu B.O."/>
            <person name="Steen I.H."/>
        </authorList>
    </citation>
    <scope>NUCLEOTIDE SEQUENCE [LARGE SCALE GENOMIC DNA]</scope>
    <source>
        <strain evidence="5">PM70-1</strain>
    </source>
</reference>
<dbReference type="SUPFAM" id="SSF46785">
    <property type="entry name" value="Winged helix' DNA-binding domain"/>
    <property type="match status" value="2"/>
</dbReference>
<dbReference type="SMART" id="SM00418">
    <property type="entry name" value="HTH_ARSR"/>
    <property type="match status" value="1"/>
</dbReference>
<dbReference type="PROSITE" id="PS50987">
    <property type="entry name" value="HTH_ARSR_2"/>
    <property type="match status" value="1"/>
</dbReference>
<dbReference type="Pfam" id="PF01022">
    <property type="entry name" value="HTH_5"/>
    <property type="match status" value="1"/>
</dbReference>
<name>N0BGL6_9EURY</name>
<dbReference type="NCBIfam" id="NF033788">
    <property type="entry name" value="HTH_metalloreg"/>
    <property type="match status" value="1"/>
</dbReference>
<dbReference type="PRINTS" id="PR00778">
    <property type="entry name" value="HTHARSR"/>
</dbReference>
<feature type="domain" description="HTH arsR-type" evidence="4">
    <location>
        <begin position="1"/>
        <end position="90"/>
    </location>
</feature>
<dbReference type="InterPro" id="IPR056346">
    <property type="entry name" value="HTH_Cmi2_C"/>
</dbReference>
<accession>N0BGL6</accession>
<dbReference type="KEGG" id="ast:Asulf_01440"/>
<dbReference type="PANTHER" id="PTHR33154:SF33">
    <property type="entry name" value="TRANSCRIPTIONAL REPRESSOR SDPR"/>
    <property type="match status" value="1"/>
</dbReference>
<dbReference type="GeneID" id="15393077"/>
<dbReference type="CDD" id="cd00090">
    <property type="entry name" value="HTH_ARSR"/>
    <property type="match status" value="1"/>
</dbReference>
<proteinExistence type="predicted"/>
<gene>
    <name evidence="5" type="ORF">Asulf_01440</name>
</gene>
<organism evidence="5 6">
    <name type="scientific">Archaeoglobus sulfaticallidus PM70-1</name>
    <dbReference type="NCBI Taxonomy" id="387631"/>
    <lineage>
        <taxon>Archaea</taxon>
        <taxon>Methanobacteriati</taxon>
        <taxon>Methanobacteriota</taxon>
        <taxon>Archaeoglobi</taxon>
        <taxon>Archaeoglobales</taxon>
        <taxon>Archaeoglobaceae</taxon>
        <taxon>Archaeoglobus</taxon>
    </lineage>
</organism>
<dbReference type="HOGENOM" id="CLU_090889_0_0_2"/>
<dbReference type="AlphaFoldDB" id="N0BGL6"/>
<dbReference type="InterPro" id="IPR051081">
    <property type="entry name" value="HTH_MetalResp_TranReg"/>
</dbReference>
<evidence type="ECO:0000256" key="3">
    <source>
        <dbReference type="ARBA" id="ARBA00023163"/>
    </source>
</evidence>
<dbReference type="Pfam" id="PF24270">
    <property type="entry name" value="HTH_Cmi2_C"/>
    <property type="match status" value="1"/>
</dbReference>
<keyword evidence="2" id="KW-0238">DNA-binding</keyword>
<evidence type="ECO:0000259" key="4">
    <source>
        <dbReference type="PROSITE" id="PS50987"/>
    </source>
</evidence>
<dbReference type="InterPro" id="IPR001845">
    <property type="entry name" value="HTH_ArsR_DNA-bd_dom"/>
</dbReference>
<dbReference type="eggNOG" id="arCOG01684">
    <property type="taxonomic scope" value="Archaea"/>
</dbReference>
<keyword evidence="6" id="KW-1185">Reference proteome</keyword>
<dbReference type="STRING" id="387631.Asulf_01440"/>
<keyword evidence="3" id="KW-0804">Transcription</keyword>
<dbReference type="EMBL" id="CP005290">
    <property type="protein sequence ID" value="AGK61427.1"/>
    <property type="molecule type" value="Genomic_DNA"/>
</dbReference>
<dbReference type="InterPro" id="IPR036390">
    <property type="entry name" value="WH_DNA-bd_sf"/>
</dbReference>
<dbReference type="GO" id="GO:0003677">
    <property type="term" value="F:DNA binding"/>
    <property type="evidence" value="ECO:0007669"/>
    <property type="project" value="UniProtKB-KW"/>
</dbReference>
<dbReference type="RefSeq" id="WP_015591025.1">
    <property type="nucleotide sequence ID" value="NC_021169.1"/>
</dbReference>
<evidence type="ECO:0000313" key="5">
    <source>
        <dbReference type="EMBL" id="AGK61427.1"/>
    </source>
</evidence>
<dbReference type="Gene3D" id="1.10.10.10">
    <property type="entry name" value="Winged helix-like DNA-binding domain superfamily/Winged helix DNA-binding domain"/>
    <property type="match status" value="2"/>
</dbReference>
<sequence>MDANTILEALGNDSRRRILSLLAKKPCYVSEISFALKMAPKAVIEHLEKLEKAGLIKSFEDGRRRYYYINQNMRVEVSIAPHMFQTSVISREAPDLDKAIKEARRLFDEINRSNFFRNISDIYRNLMNLREAQERFSMIQNYIFSKFSEMFERFLDEVERFVEDDYERIVLLGLSKGARSAVEIAEEFGLPYTEVEKAIERLKNKGIVREVMRDGKFEFAIKC</sequence>
<dbReference type="InterPro" id="IPR011991">
    <property type="entry name" value="ArsR-like_HTH"/>
</dbReference>
<evidence type="ECO:0000256" key="2">
    <source>
        <dbReference type="ARBA" id="ARBA00023125"/>
    </source>
</evidence>
<keyword evidence="1" id="KW-0805">Transcription regulation</keyword>
<dbReference type="OrthoDB" id="9623at2157"/>
<evidence type="ECO:0000313" key="6">
    <source>
        <dbReference type="Proteomes" id="UP000013307"/>
    </source>
</evidence>
<protein>
    <submittedName>
        <fullName evidence="5">Transcriptional regulator, ArsR family</fullName>
    </submittedName>
</protein>
<dbReference type="PANTHER" id="PTHR33154">
    <property type="entry name" value="TRANSCRIPTIONAL REGULATOR, ARSR FAMILY"/>
    <property type="match status" value="1"/>
</dbReference>
<dbReference type="InterPro" id="IPR036388">
    <property type="entry name" value="WH-like_DNA-bd_sf"/>
</dbReference>
<dbReference type="GO" id="GO:0003700">
    <property type="term" value="F:DNA-binding transcription factor activity"/>
    <property type="evidence" value="ECO:0007669"/>
    <property type="project" value="InterPro"/>
</dbReference>